<dbReference type="AlphaFoldDB" id="A0A0J6S412"/>
<reference evidence="2 3" key="1">
    <citation type="submission" date="2015-03" db="EMBL/GenBank/DDBJ databases">
        <title>Genome sequencing of Methylobacterium aquaticum DSM16371 type strain.</title>
        <authorList>
            <person name="Chaudhry V."/>
            <person name="Patil P.B."/>
        </authorList>
    </citation>
    <scope>NUCLEOTIDE SEQUENCE [LARGE SCALE GENOMIC DNA]</scope>
    <source>
        <strain evidence="2 3">DSM 16371</strain>
    </source>
</reference>
<comment type="caution">
    <text evidence="2">The sequence shown here is derived from an EMBL/GenBank/DDBJ whole genome shotgun (WGS) entry which is preliminary data.</text>
</comment>
<dbReference type="PATRIC" id="fig|270351.6.peg.3873"/>
<proteinExistence type="predicted"/>
<sequence length="226" mass="23091">MTSMIFMVPFDWAPDGWLSCQGQVLQMSQYQAVFSLIGNRYGGDGRTTFGLPNLSGRTAIGAGQSPTNPGSRYVVSQVYGSETTTLAAANLPAHTHPATFAPTMGSQNITLPAVTGSQKVTVNVASSASNAAPGTGTVLAAGTATVKLYTAYPPAAPATMTALNDASATLSGNPAIPQQTVSVNTVTGGAVTVGPNTGGTPFNTLQPSMALNFIITMMGLYPMRPN</sequence>
<dbReference type="SUPFAM" id="SSF88874">
    <property type="entry name" value="Receptor-binding domain of short tail fibre protein gp12"/>
    <property type="match status" value="1"/>
</dbReference>
<name>A0A0J6S412_9HYPH</name>
<dbReference type="Pfam" id="PF07484">
    <property type="entry name" value="Collar"/>
    <property type="match status" value="1"/>
</dbReference>
<evidence type="ECO:0000259" key="1">
    <source>
        <dbReference type="Pfam" id="PF07484"/>
    </source>
</evidence>
<dbReference type="InterPro" id="IPR037053">
    <property type="entry name" value="Phage_tail_collar_dom_sf"/>
</dbReference>
<accession>A0A0J6S412</accession>
<evidence type="ECO:0000313" key="3">
    <source>
        <dbReference type="Proteomes" id="UP000035929"/>
    </source>
</evidence>
<dbReference type="Gene3D" id="3.90.1340.10">
    <property type="entry name" value="Phage tail collar domain"/>
    <property type="match status" value="1"/>
</dbReference>
<dbReference type="EMBL" id="LABX01000258">
    <property type="protein sequence ID" value="KMO28223.1"/>
    <property type="molecule type" value="Genomic_DNA"/>
</dbReference>
<dbReference type="InterPro" id="IPR011083">
    <property type="entry name" value="Phage_tail_collar_dom"/>
</dbReference>
<dbReference type="Proteomes" id="UP000035929">
    <property type="component" value="Unassembled WGS sequence"/>
</dbReference>
<evidence type="ECO:0000313" key="2">
    <source>
        <dbReference type="EMBL" id="KMO28223.1"/>
    </source>
</evidence>
<protein>
    <recommendedName>
        <fullName evidence="1">Phage tail collar domain-containing protein</fullName>
    </recommendedName>
</protein>
<gene>
    <name evidence="2" type="ORF">VP06_28290</name>
</gene>
<organism evidence="2 3">
    <name type="scientific">Methylobacterium aquaticum</name>
    <dbReference type="NCBI Taxonomy" id="270351"/>
    <lineage>
        <taxon>Bacteria</taxon>
        <taxon>Pseudomonadati</taxon>
        <taxon>Pseudomonadota</taxon>
        <taxon>Alphaproteobacteria</taxon>
        <taxon>Hyphomicrobiales</taxon>
        <taxon>Methylobacteriaceae</taxon>
        <taxon>Methylobacterium</taxon>
    </lineage>
</organism>
<feature type="domain" description="Phage tail collar" evidence="1">
    <location>
        <begin position="4"/>
        <end position="58"/>
    </location>
</feature>